<evidence type="ECO:0000259" key="2">
    <source>
        <dbReference type="Pfam" id="PF21922"/>
    </source>
</evidence>
<dbReference type="RefSeq" id="WP_114928654.1">
    <property type="nucleotide sequence ID" value="NZ_CP031229.1"/>
</dbReference>
<evidence type="ECO:0000313" key="3">
    <source>
        <dbReference type="EMBL" id="AXH96807.1"/>
    </source>
</evidence>
<dbReference type="InterPro" id="IPR050515">
    <property type="entry name" value="Beta-lactam/transpept"/>
</dbReference>
<sequence>MNTPIRRLAFLVLAMFTALLLATTWIQFVAADGLRDRPGNRRTLIDTYSRERGAILVDGTAVARSERTDDDLRWVRRYDQATRYSHVTGYWSFTYGAGLGLEKARNAVLAGTDDSLFYQRVVDLVTGQQPSGASLELTIDPDVQAAAAEALGDRRGAAVAVDPRTGAILALVSRPSFDPNALSSHNLTAVDEAYQQLTQDPAQPLVNRAIAGDLYPPGSTFKLVVAAAALESGDYRADSELDGPVRYTLPGTSTELPNFGGEACDPQGRPTLARSVQISCNTAFAWLAGQLGADAVREQAQEFGFGQQIEVPMQVTPSSYPDQLDDAQLALTGVGQYDVRVTPLQVAMVSAAIANDGALMTPYLVETVRDRDLEVIHETRPRTMSRSVSASTAAALTEMMVSVVQGGSGTLAQIPGVSVAGKTGTAEFGSSGAAHAWFTGFAPADDPQIAVAVIVESATDNWTGETGGQVAAPVARAMLEAGVAP</sequence>
<evidence type="ECO:0000313" key="4">
    <source>
        <dbReference type="Proteomes" id="UP000253790"/>
    </source>
</evidence>
<dbReference type="EMBL" id="CP031229">
    <property type="protein sequence ID" value="AXH96807.1"/>
    <property type="molecule type" value="Genomic_DNA"/>
</dbReference>
<dbReference type="PANTHER" id="PTHR30627">
    <property type="entry name" value="PEPTIDOGLYCAN D,D-TRANSPEPTIDASE"/>
    <property type="match status" value="1"/>
</dbReference>
<dbReference type="GO" id="GO:0008658">
    <property type="term" value="F:penicillin binding"/>
    <property type="evidence" value="ECO:0007669"/>
    <property type="project" value="InterPro"/>
</dbReference>
<dbReference type="Proteomes" id="UP000253790">
    <property type="component" value="Chromosome"/>
</dbReference>
<name>A0A345NP49_9MICO</name>
<dbReference type="InterPro" id="IPR054120">
    <property type="entry name" value="PBPA_dimer"/>
</dbReference>
<reference evidence="3 4" key="1">
    <citation type="submission" date="2018-07" db="EMBL/GenBank/DDBJ databases">
        <title>Complete genome sequencing of Ornithinimicrobium sp. AMA3305.</title>
        <authorList>
            <person name="Bae J.-W."/>
        </authorList>
    </citation>
    <scope>NUCLEOTIDE SEQUENCE [LARGE SCALE GENOMIC DNA]</scope>
    <source>
        <strain evidence="3 4">AMA3305</strain>
    </source>
</reference>
<dbReference type="Pfam" id="PF21922">
    <property type="entry name" value="PBP_dimer_2"/>
    <property type="match status" value="1"/>
</dbReference>
<dbReference type="AlphaFoldDB" id="A0A345NP49"/>
<proteinExistence type="predicted"/>
<feature type="domain" description="Penicillin-binding protein transpeptidase" evidence="1">
    <location>
        <begin position="156"/>
        <end position="479"/>
    </location>
</feature>
<dbReference type="GO" id="GO:0071972">
    <property type="term" value="F:peptidoglycan L,D-transpeptidase activity"/>
    <property type="evidence" value="ECO:0007669"/>
    <property type="project" value="TreeGrafter"/>
</dbReference>
<dbReference type="Gene3D" id="3.40.710.10">
    <property type="entry name" value="DD-peptidase/beta-lactamase superfamily"/>
    <property type="match status" value="1"/>
</dbReference>
<accession>A0A345NP49</accession>
<dbReference type="InterPro" id="IPR001460">
    <property type="entry name" value="PCN-bd_Tpept"/>
</dbReference>
<dbReference type="GO" id="GO:0071555">
    <property type="term" value="P:cell wall organization"/>
    <property type="evidence" value="ECO:0007669"/>
    <property type="project" value="TreeGrafter"/>
</dbReference>
<evidence type="ECO:0000259" key="1">
    <source>
        <dbReference type="Pfam" id="PF00905"/>
    </source>
</evidence>
<dbReference type="PANTHER" id="PTHR30627:SF24">
    <property type="entry name" value="PENICILLIN-BINDING PROTEIN 4B"/>
    <property type="match status" value="1"/>
</dbReference>
<organism evidence="3 4">
    <name type="scientific">Ornithinimicrobium avium</name>
    <dbReference type="NCBI Taxonomy" id="2283195"/>
    <lineage>
        <taxon>Bacteria</taxon>
        <taxon>Bacillati</taxon>
        <taxon>Actinomycetota</taxon>
        <taxon>Actinomycetes</taxon>
        <taxon>Micrococcales</taxon>
        <taxon>Ornithinimicrobiaceae</taxon>
        <taxon>Ornithinimicrobium</taxon>
    </lineage>
</organism>
<dbReference type="InterPro" id="IPR012338">
    <property type="entry name" value="Beta-lactam/transpept-like"/>
</dbReference>
<protein>
    <submittedName>
        <fullName evidence="3">Penicillin-binding protein 2</fullName>
    </submittedName>
</protein>
<keyword evidence="4" id="KW-1185">Reference proteome</keyword>
<gene>
    <name evidence="3" type="ORF">DV701_12380</name>
</gene>
<dbReference type="OrthoDB" id="9766847at2"/>
<dbReference type="SUPFAM" id="SSF56601">
    <property type="entry name" value="beta-lactamase/transpeptidase-like"/>
    <property type="match status" value="1"/>
</dbReference>
<feature type="domain" description="Penicillin binding protein A dimerisation" evidence="2">
    <location>
        <begin position="52"/>
        <end position="134"/>
    </location>
</feature>
<dbReference type="Pfam" id="PF00905">
    <property type="entry name" value="Transpeptidase"/>
    <property type="match status" value="1"/>
</dbReference>
<dbReference type="GO" id="GO:0005886">
    <property type="term" value="C:plasma membrane"/>
    <property type="evidence" value="ECO:0007669"/>
    <property type="project" value="TreeGrafter"/>
</dbReference>
<dbReference type="Gene3D" id="3.90.1310.10">
    <property type="entry name" value="Penicillin-binding protein 2a (Domain 2)"/>
    <property type="match status" value="1"/>
</dbReference>
<dbReference type="KEGG" id="orn:DV701_12380"/>